<dbReference type="Pfam" id="PF21158">
    <property type="entry name" value="flgK_1st_1"/>
    <property type="match status" value="1"/>
</dbReference>
<dbReference type="EMBL" id="RJVI01000001">
    <property type="protein sequence ID" value="ROR34915.1"/>
    <property type="molecule type" value="Genomic_DNA"/>
</dbReference>
<sequence>MATGNVFGISTTALLAFQRALATTGHNIANVNTPGYSRQRVDLVARPPQYVGGGFMGAGVIVDSVTRVTDEFLTGQVRASTSAHAEEAGFHALAAQVDALLSDPEAGLLPGLEQFFNGLQDLADHPDSVPVREALIGAADSLVGRFAALGGRLDDLNREVNARIGAEVEEINALARAIADLNVRIVQALGIAQGDPPNDLLDQRDEALRRLAEHVGVTVVAQDDGAVNVFLGRGQVLVQAAVANELAAVEDAFDPSRLTVAFRKGSVVADIGPYVSGGALGGVLRFRGEILDPAARELGRLAVAVSDAVNDQHRLGTDLDGNLGGDFFTDLAATAGVGLASRANAASTDVTVAVEVTDVAALAASDYRIDFDGSDYTVRRLADNQVVATVAAAGFPQTIDLTAGEGLRLTLSGSSVSAGDAFLVRPTARAAAAIGIEVGGVREIAAAAPILAEADLGNTGSATVTLGEVSAGPPPDPNLQQTVTITFNDPPTSFDVSGTGTGNPTGVAYTPGAEISYNGWTIRIDGAPAAGDRFTVRASTGATGDNRNALAMAALRERALLEGGTLRLADAYGATVASVGSATREAEVSAEAQQALLDQAVARREAVAGVNLDEEAANLLRLQQAYQAAAQVIRTASTLFDTLLAAVGR</sequence>
<evidence type="ECO:0000256" key="1">
    <source>
        <dbReference type="ARBA" id="ARBA00004365"/>
    </source>
</evidence>
<dbReference type="GO" id="GO:0044780">
    <property type="term" value="P:bacterial-type flagellum assembly"/>
    <property type="evidence" value="ECO:0007669"/>
    <property type="project" value="InterPro"/>
</dbReference>
<proteinExistence type="inferred from homology"/>
<evidence type="ECO:0000259" key="9">
    <source>
        <dbReference type="Pfam" id="PF21158"/>
    </source>
</evidence>
<keyword evidence="5" id="KW-0964">Secreted</keyword>
<feature type="domain" description="Flagellar basal-body/hook protein C-terminal" evidence="8">
    <location>
        <begin position="608"/>
        <end position="644"/>
    </location>
</feature>
<dbReference type="Proteomes" id="UP000276634">
    <property type="component" value="Unassembled WGS sequence"/>
</dbReference>
<dbReference type="InterPro" id="IPR010930">
    <property type="entry name" value="Flg_bb/hook_C_dom"/>
</dbReference>
<dbReference type="PANTHER" id="PTHR30033">
    <property type="entry name" value="FLAGELLAR HOOK-ASSOCIATED PROTEIN 1"/>
    <property type="match status" value="1"/>
</dbReference>
<evidence type="ECO:0000259" key="10">
    <source>
        <dbReference type="Pfam" id="PF22638"/>
    </source>
</evidence>
<evidence type="ECO:0000256" key="4">
    <source>
        <dbReference type="ARBA" id="ARBA00016244"/>
    </source>
</evidence>
<organism evidence="11 12">
    <name type="scientific">Inmirania thermothiophila</name>
    <dbReference type="NCBI Taxonomy" id="1750597"/>
    <lineage>
        <taxon>Bacteria</taxon>
        <taxon>Pseudomonadati</taxon>
        <taxon>Pseudomonadota</taxon>
        <taxon>Gammaproteobacteria</taxon>
        <taxon>Chromatiales</taxon>
        <taxon>Ectothiorhodospiraceae</taxon>
        <taxon>Inmirania</taxon>
    </lineage>
</organism>
<evidence type="ECO:0000313" key="12">
    <source>
        <dbReference type="Proteomes" id="UP000276634"/>
    </source>
</evidence>
<evidence type="ECO:0000256" key="5">
    <source>
        <dbReference type="ARBA" id="ARBA00022525"/>
    </source>
</evidence>
<evidence type="ECO:0000313" key="11">
    <source>
        <dbReference type="EMBL" id="ROR34915.1"/>
    </source>
</evidence>
<comment type="similarity">
    <text evidence="3">Belongs to the flagella basal body rod proteins family.</text>
</comment>
<dbReference type="AlphaFoldDB" id="A0A3N1Y816"/>
<dbReference type="InterPro" id="IPR053927">
    <property type="entry name" value="FlgK_helical"/>
</dbReference>
<keyword evidence="11" id="KW-0966">Cell projection</keyword>
<evidence type="ECO:0000256" key="2">
    <source>
        <dbReference type="ARBA" id="ARBA00004613"/>
    </source>
</evidence>
<comment type="subcellular location">
    <subcellularLocation>
        <location evidence="1">Bacterial flagellum</location>
    </subcellularLocation>
    <subcellularLocation>
        <location evidence="2">Secreted</location>
    </subcellularLocation>
</comment>
<dbReference type="GO" id="GO:0009424">
    <property type="term" value="C:bacterial-type flagellum hook"/>
    <property type="evidence" value="ECO:0007669"/>
    <property type="project" value="InterPro"/>
</dbReference>
<evidence type="ECO:0000259" key="7">
    <source>
        <dbReference type="Pfam" id="PF00460"/>
    </source>
</evidence>
<dbReference type="OrthoDB" id="9802553at2"/>
<keyword evidence="11" id="KW-0282">Flagellum</keyword>
<evidence type="ECO:0000259" key="8">
    <source>
        <dbReference type="Pfam" id="PF06429"/>
    </source>
</evidence>
<dbReference type="RefSeq" id="WP_123400487.1">
    <property type="nucleotide sequence ID" value="NZ_RJVI01000001.1"/>
</dbReference>
<dbReference type="PRINTS" id="PR01005">
    <property type="entry name" value="FLGHOOKAP1"/>
</dbReference>
<dbReference type="Pfam" id="PF22638">
    <property type="entry name" value="FlgK_D1"/>
    <property type="match status" value="1"/>
</dbReference>
<dbReference type="Pfam" id="PF00460">
    <property type="entry name" value="Flg_bb_rod"/>
    <property type="match status" value="1"/>
</dbReference>
<feature type="domain" description="Flagellar hook-associated protein FlgK helical" evidence="10">
    <location>
        <begin position="95"/>
        <end position="328"/>
    </location>
</feature>
<name>A0A3N1Y816_9GAMM</name>
<reference evidence="11 12" key="1">
    <citation type="submission" date="2018-11" db="EMBL/GenBank/DDBJ databases">
        <title>Genomic Encyclopedia of Type Strains, Phase IV (KMG-IV): sequencing the most valuable type-strain genomes for metagenomic binning, comparative biology and taxonomic classification.</title>
        <authorList>
            <person name="Goeker M."/>
        </authorList>
    </citation>
    <scope>NUCLEOTIDE SEQUENCE [LARGE SCALE GENOMIC DNA]</scope>
    <source>
        <strain evidence="11 12">DSM 100275</strain>
    </source>
</reference>
<dbReference type="PANTHER" id="PTHR30033:SF1">
    <property type="entry name" value="FLAGELLAR HOOK-ASSOCIATED PROTEIN 1"/>
    <property type="match status" value="1"/>
</dbReference>
<evidence type="ECO:0000256" key="6">
    <source>
        <dbReference type="ARBA" id="ARBA00023143"/>
    </source>
</evidence>
<feature type="domain" description="Flagellar hook-associated protein 1 D2-like" evidence="9">
    <location>
        <begin position="344"/>
        <end position="426"/>
    </location>
</feature>
<evidence type="ECO:0000256" key="3">
    <source>
        <dbReference type="ARBA" id="ARBA00009677"/>
    </source>
</evidence>
<protein>
    <recommendedName>
        <fullName evidence="4">Flagellar hook-associated protein 1</fullName>
    </recommendedName>
</protein>
<gene>
    <name evidence="11" type="ORF">EDC57_0826</name>
</gene>
<dbReference type="NCBIfam" id="TIGR02492">
    <property type="entry name" value="flgK_ends"/>
    <property type="match status" value="1"/>
</dbReference>
<dbReference type="Pfam" id="PF06429">
    <property type="entry name" value="Flg_bbr_C"/>
    <property type="match status" value="1"/>
</dbReference>
<dbReference type="InterPro" id="IPR001444">
    <property type="entry name" value="Flag_bb_rod_N"/>
</dbReference>
<dbReference type="InterPro" id="IPR049119">
    <property type="entry name" value="FlgK_D2-like"/>
</dbReference>
<dbReference type="GO" id="GO:0005198">
    <property type="term" value="F:structural molecule activity"/>
    <property type="evidence" value="ECO:0007669"/>
    <property type="project" value="InterPro"/>
</dbReference>
<comment type="caution">
    <text evidence="11">The sequence shown here is derived from an EMBL/GenBank/DDBJ whole genome shotgun (WGS) entry which is preliminary data.</text>
</comment>
<keyword evidence="12" id="KW-1185">Reference proteome</keyword>
<dbReference type="SUPFAM" id="SSF64518">
    <property type="entry name" value="Phase 1 flagellin"/>
    <property type="match status" value="2"/>
</dbReference>
<feature type="domain" description="Flagellar basal body rod protein N-terminal" evidence="7">
    <location>
        <begin position="11"/>
        <end position="36"/>
    </location>
</feature>
<dbReference type="InterPro" id="IPR002371">
    <property type="entry name" value="FlgK"/>
</dbReference>
<accession>A0A3N1Y816</accession>
<dbReference type="GO" id="GO:0005576">
    <property type="term" value="C:extracellular region"/>
    <property type="evidence" value="ECO:0007669"/>
    <property type="project" value="UniProtKB-SubCell"/>
</dbReference>
<keyword evidence="11" id="KW-0969">Cilium</keyword>
<keyword evidence="6" id="KW-0975">Bacterial flagellum</keyword>